<dbReference type="InterPro" id="IPR001313">
    <property type="entry name" value="Pumilio_RNA-bd_rpt"/>
</dbReference>
<feature type="repeat" description="Pumilio" evidence="5">
    <location>
        <begin position="375"/>
        <end position="411"/>
    </location>
</feature>
<feature type="repeat" description="Pumilio" evidence="5">
    <location>
        <begin position="412"/>
        <end position="447"/>
    </location>
</feature>
<comment type="caution">
    <text evidence="7">The sequence shown here is derived from an EMBL/GenBank/DDBJ whole genome shotgun (WGS) entry which is preliminary data.</text>
</comment>
<evidence type="ECO:0000256" key="1">
    <source>
        <dbReference type="ARBA" id="ARBA00022737"/>
    </source>
</evidence>
<dbReference type="PANTHER" id="PTHR12537:SF138">
    <property type="entry name" value="PUMILIO HOMOLOG 7, CHLOROPLASTIC-RELATED"/>
    <property type="match status" value="1"/>
</dbReference>
<evidence type="ECO:0000313" key="8">
    <source>
        <dbReference type="Proteomes" id="UP001188597"/>
    </source>
</evidence>
<evidence type="ECO:0000256" key="5">
    <source>
        <dbReference type="PROSITE-ProRule" id="PRU00317"/>
    </source>
</evidence>
<feature type="repeat" description="Pumilio" evidence="5">
    <location>
        <begin position="448"/>
        <end position="487"/>
    </location>
</feature>
<dbReference type="PROSITE" id="PS50302">
    <property type="entry name" value="PUM"/>
    <property type="match status" value="6"/>
</dbReference>
<comment type="function">
    <text evidence="4">Sequence-specific RNA-binding protein that regulates translation and mRNA stability by binding the 3'-UTR of target mRNAs.</text>
</comment>
<dbReference type="EMBL" id="JAVXUP010000219">
    <property type="protein sequence ID" value="KAK3033889.1"/>
    <property type="molecule type" value="Genomic_DNA"/>
</dbReference>
<dbReference type="InterPro" id="IPR033712">
    <property type="entry name" value="Pumilio_RNA-bd"/>
</dbReference>
<keyword evidence="8" id="KW-1185">Reference proteome</keyword>
<dbReference type="FunFam" id="1.25.10.10:FF:000237">
    <property type="entry name" value="Pumilio homolog 9"/>
    <property type="match status" value="1"/>
</dbReference>
<dbReference type="GO" id="GO:0006417">
    <property type="term" value="P:regulation of translation"/>
    <property type="evidence" value="ECO:0007669"/>
    <property type="project" value="UniProtKB-KW"/>
</dbReference>
<feature type="repeat" description="Pumilio" evidence="5">
    <location>
        <begin position="631"/>
        <end position="668"/>
    </location>
</feature>
<dbReference type="GO" id="GO:0003729">
    <property type="term" value="F:mRNA binding"/>
    <property type="evidence" value="ECO:0007669"/>
    <property type="project" value="TreeGrafter"/>
</dbReference>
<keyword evidence="1" id="KW-0677">Repeat</keyword>
<dbReference type="Gene3D" id="1.25.10.10">
    <property type="entry name" value="Leucine-rich Repeat Variant"/>
    <property type="match status" value="1"/>
</dbReference>
<evidence type="ECO:0000256" key="3">
    <source>
        <dbReference type="ARBA" id="ARBA00022884"/>
    </source>
</evidence>
<evidence type="ECO:0000256" key="2">
    <source>
        <dbReference type="ARBA" id="ARBA00022845"/>
    </source>
</evidence>
<dbReference type="Proteomes" id="UP001188597">
    <property type="component" value="Unassembled WGS sequence"/>
</dbReference>
<evidence type="ECO:0000259" key="6">
    <source>
        <dbReference type="PROSITE" id="PS50303"/>
    </source>
</evidence>
<organism evidence="7 8">
    <name type="scientific">Escallonia herrerae</name>
    <dbReference type="NCBI Taxonomy" id="1293975"/>
    <lineage>
        <taxon>Eukaryota</taxon>
        <taxon>Viridiplantae</taxon>
        <taxon>Streptophyta</taxon>
        <taxon>Embryophyta</taxon>
        <taxon>Tracheophyta</taxon>
        <taxon>Spermatophyta</taxon>
        <taxon>Magnoliopsida</taxon>
        <taxon>eudicotyledons</taxon>
        <taxon>Gunneridae</taxon>
        <taxon>Pentapetalae</taxon>
        <taxon>asterids</taxon>
        <taxon>campanulids</taxon>
        <taxon>Escalloniales</taxon>
        <taxon>Escalloniaceae</taxon>
        <taxon>Escallonia</taxon>
    </lineage>
</organism>
<protein>
    <recommendedName>
        <fullName evidence="6">PUM-HD domain-containing protein</fullName>
    </recommendedName>
</protein>
<dbReference type="PROSITE" id="PS50303">
    <property type="entry name" value="PUM_HD"/>
    <property type="match status" value="1"/>
</dbReference>
<keyword evidence="3" id="KW-0694">RNA-binding</keyword>
<feature type="repeat" description="Pumilio" evidence="5">
    <location>
        <begin position="488"/>
        <end position="523"/>
    </location>
</feature>
<reference evidence="7" key="1">
    <citation type="submission" date="2022-12" db="EMBL/GenBank/DDBJ databases">
        <title>Draft genome assemblies for two species of Escallonia (Escalloniales).</title>
        <authorList>
            <person name="Chanderbali A."/>
            <person name="Dervinis C."/>
            <person name="Anghel I."/>
            <person name="Soltis D."/>
            <person name="Soltis P."/>
            <person name="Zapata F."/>
        </authorList>
    </citation>
    <scope>NUCLEOTIDE SEQUENCE</scope>
    <source>
        <strain evidence="7">UCBG64.0493</strain>
        <tissue evidence="7">Leaf</tissue>
    </source>
</reference>
<proteinExistence type="predicted"/>
<evidence type="ECO:0000256" key="4">
    <source>
        <dbReference type="ARBA" id="ARBA00058490"/>
    </source>
</evidence>
<dbReference type="InterPro" id="IPR033133">
    <property type="entry name" value="PUM-HD"/>
</dbReference>
<dbReference type="PANTHER" id="PTHR12537">
    <property type="entry name" value="RNA BINDING PROTEIN PUMILIO-RELATED"/>
    <property type="match status" value="1"/>
</dbReference>
<dbReference type="AlphaFoldDB" id="A0AA88WVX5"/>
<dbReference type="CDD" id="cd07920">
    <property type="entry name" value="Pumilio"/>
    <property type="match status" value="1"/>
</dbReference>
<dbReference type="Pfam" id="PF00806">
    <property type="entry name" value="PUF"/>
    <property type="match status" value="8"/>
</dbReference>
<gene>
    <name evidence="7" type="ORF">RJ639_033524</name>
</gene>
<feature type="repeat" description="Pumilio" evidence="5">
    <location>
        <begin position="560"/>
        <end position="595"/>
    </location>
</feature>
<dbReference type="SMART" id="SM00025">
    <property type="entry name" value="Pumilio"/>
    <property type="match status" value="8"/>
</dbReference>
<evidence type="ECO:0000313" key="7">
    <source>
        <dbReference type="EMBL" id="KAK3033889.1"/>
    </source>
</evidence>
<name>A0AA88WVX5_9ASTE</name>
<dbReference type="InterPro" id="IPR011989">
    <property type="entry name" value="ARM-like"/>
</dbReference>
<dbReference type="SUPFAM" id="SSF48371">
    <property type="entry name" value="ARM repeat"/>
    <property type="match status" value="1"/>
</dbReference>
<feature type="domain" description="PUM-HD" evidence="6">
    <location>
        <begin position="347"/>
        <end position="693"/>
    </location>
</feature>
<accession>A0AA88WVX5</accession>
<keyword evidence="2" id="KW-0810">Translation regulation</keyword>
<dbReference type="GO" id="GO:0005737">
    <property type="term" value="C:cytoplasm"/>
    <property type="evidence" value="ECO:0007669"/>
    <property type="project" value="TreeGrafter"/>
</dbReference>
<dbReference type="InterPro" id="IPR016024">
    <property type="entry name" value="ARM-type_fold"/>
</dbReference>
<sequence>MLLSKMEGDGEIEMLLNEIPHAVTPVSHHLQNHHQTSFSGGGFCSSEGGGGLSPSFTPFDDTLWYQNYLDFASMKNKSNGDVFDEMGLCENLHKMHIGDDYEGISDIGRSGMENPGGYEFSDHFTSGFGKCYPIEGLNSGFNGYGGFELPVHGSFRSPVDDIEDTLLGFGQRYNMGDSVGPNGYGGKDLVDYLMELKREQGRGYGHWGTQLQSPFVSEPYVNDDFDCSRQFSFDPNGHRSMLNPLHSSHFLHPELGLCVGHSAYNGLVQETGPIPKSIVHPRLQSMPNAGDSGAINPQGSFNVQARNLNYVADKGSNRLKVLKKNMGSDSLNKSRQERLTELYDGVLSDEIIENGSGLRSSSPLPFQPAYGLLTGVRDYNIYLMAKDQRGCRFLQKIFDTGNLQDVQIIFNEIIGHVVELMTNPFGNYLVQKLLDVCAEEQRMMIVLMVTEKPGELVRICLNTHGTRVVQKLIETLKTRQQTSLVIMALEPGFLDLMKDLNGNHVVQRCLQCLGREHNKFIFDAAAKFCVDVATHRHGCCVLNRCISHSAGEDREKLVAEISSNGLLLAQNAYGNYVVQYIIELKIPSSAATLLSQFKGHFVYLSKQKFSSHVIEKCLRHFEESRSRIIHELLSVPNFDQLLQDPFANYVIQSALEVTKGRLHAALVEAVQPHTILKTSPYCKKLFSRNLLNK</sequence>